<feature type="transmembrane region" description="Helical" evidence="8">
    <location>
        <begin position="339"/>
        <end position="359"/>
    </location>
</feature>
<gene>
    <name evidence="10" type="primary">hyfB</name>
    <name evidence="10" type="ORF">FRZ44_24720</name>
</gene>
<sequence length="667" mass="70880">MPPVMGLGCVAVLMGVAVLAVILGRSKAATPLVYGACLVASGLACAAALFQIAVEPWATVLPLGLPWVGAHFRIDALAAFFLIVVNLGGAAASLYSIGYGRHELVPLRVLPFFPAFLAGMNLVVMADDAFTFLLAWEFMSLTSWALVMAHHHDPENRRAGVIYLVMASFGTLLLLLAFGLLAGPDGHYAFASIREGLRSPLIAALVLILALVGTGSKAGLVPLHVWLPLAHPAAPTPVSALMSGVMTKVAIYGFLRIALDLLGPPAWWWSLPVIALGGVSAAMGVLYALMQQDLKRLLAYSTVENIGIIFIGVGLAIAFRANNMGWAAALALTAALLHVLNHMLFKSLLFFGAGAVLSATGLRDIEQLGGLIRRMPATSFTFLVGAAAIAALPPLNGFVSEWLTFQAILLSPQIPQWGLKLIVPAVGALLALSATLAGACFVRAFGIVFLGRPRSPAAEAATEVDRFSLVAMATLAGLCLLTGVLPGLVIDGIAPAVKLLVGEVMPRQLGVAWLSIVPIAESRSSYNGLLVFLFVALSTGIAVLGIHRLASRAVRRSAIWDCGFPITSANTQYSASSFAQPIRRVFGSIVFQARERIDMPPPGDARPARFQVEIKDLIWQFLYAPVGDAVWEAANRLNRLQFLTIRRYLSLVFLALIVLLLVVAIWT</sequence>
<dbReference type="AlphaFoldDB" id="A0A5J6MQN8"/>
<keyword evidence="3 7" id="KW-0812">Transmembrane</keyword>
<keyword evidence="2" id="KW-1003">Cell membrane</keyword>
<organism evidence="10 11">
    <name type="scientific">Hypericibacter terrae</name>
    <dbReference type="NCBI Taxonomy" id="2602015"/>
    <lineage>
        <taxon>Bacteria</taxon>
        <taxon>Pseudomonadati</taxon>
        <taxon>Pseudomonadota</taxon>
        <taxon>Alphaproteobacteria</taxon>
        <taxon>Rhodospirillales</taxon>
        <taxon>Dongiaceae</taxon>
        <taxon>Hypericibacter</taxon>
    </lineage>
</organism>
<accession>A0A5J6MQN8</accession>
<keyword evidence="4 8" id="KW-1133">Transmembrane helix</keyword>
<feature type="transmembrane region" description="Helical" evidence="8">
    <location>
        <begin position="130"/>
        <end position="149"/>
    </location>
</feature>
<dbReference type="Proteomes" id="UP000326202">
    <property type="component" value="Chromosome"/>
</dbReference>
<dbReference type="Pfam" id="PF00361">
    <property type="entry name" value="Proton_antipo_M"/>
    <property type="match status" value="1"/>
</dbReference>
<feature type="transmembrane region" description="Helical" evidence="8">
    <location>
        <begin position="161"/>
        <end position="181"/>
    </location>
</feature>
<reference evidence="10 11" key="1">
    <citation type="submission" date="2019-08" db="EMBL/GenBank/DDBJ databases">
        <title>Hyperibacter terrae gen. nov., sp. nov. and Hyperibacter viscosus sp. nov., two new members in the family Rhodospirillaceae isolated from the rhizosphere of Hypericum perforatum.</title>
        <authorList>
            <person name="Noviana Z."/>
        </authorList>
    </citation>
    <scope>NUCLEOTIDE SEQUENCE [LARGE SCALE GENOMIC DNA]</scope>
    <source>
        <strain evidence="10 11">R5913</strain>
    </source>
</reference>
<feature type="transmembrane region" description="Helical" evidence="8">
    <location>
        <begin position="380"/>
        <end position="399"/>
    </location>
</feature>
<feature type="domain" description="NADH:quinone oxidoreductase/Mrp antiporter transmembrane" evidence="9">
    <location>
        <begin position="126"/>
        <end position="412"/>
    </location>
</feature>
<evidence type="ECO:0000313" key="11">
    <source>
        <dbReference type="Proteomes" id="UP000326202"/>
    </source>
</evidence>
<feature type="transmembrane region" description="Helical" evidence="8">
    <location>
        <begin position="648"/>
        <end position="666"/>
    </location>
</feature>
<dbReference type="KEGG" id="htq:FRZ44_24720"/>
<feature type="transmembrane region" description="Helical" evidence="8">
    <location>
        <begin position="297"/>
        <end position="319"/>
    </location>
</feature>
<feature type="transmembrane region" description="Helical" evidence="8">
    <location>
        <begin position="467"/>
        <end position="490"/>
    </location>
</feature>
<dbReference type="GO" id="GO:0016491">
    <property type="term" value="F:oxidoreductase activity"/>
    <property type="evidence" value="ECO:0007669"/>
    <property type="project" value="UniProtKB-KW"/>
</dbReference>
<feature type="transmembrane region" description="Helical" evidence="8">
    <location>
        <begin position="6"/>
        <end position="24"/>
    </location>
</feature>
<feature type="transmembrane region" description="Helical" evidence="8">
    <location>
        <begin position="238"/>
        <end position="255"/>
    </location>
</feature>
<name>A0A5J6MQN8_9PROT</name>
<proteinExistence type="predicted"/>
<evidence type="ECO:0000256" key="1">
    <source>
        <dbReference type="ARBA" id="ARBA00004651"/>
    </source>
</evidence>
<feature type="transmembrane region" description="Helical" evidence="8">
    <location>
        <begin position="74"/>
        <end position="95"/>
    </location>
</feature>
<feature type="transmembrane region" description="Helical" evidence="8">
    <location>
        <begin position="201"/>
        <end position="226"/>
    </location>
</feature>
<dbReference type="GO" id="GO:0005886">
    <property type="term" value="C:plasma membrane"/>
    <property type="evidence" value="ECO:0007669"/>
    <property type="project" value="UniProtKB-SubCell"/>
</dbReference>
<dbReference type="EMBL" id="CP042906">
    <property type="protein sequence ID" value="QEX17176.1"/>
    <property type="molecule type" value="Genomic_DNA"/>
</dbReference>
<dbReference type="InterPro" id="IPR052175">
    <property type="entry name" value="ComplexI-like_HydComp"/>
</dbReference>
<comment type="subcellular location">
    <subcellularLocation>
        <location evidence="1">Cell membrane</location>
        <topology evidence="1">Multi-pass membrane protein</topology>
    </subcellularLocation>
    <subcellularLocation>
        <location evidence="7">Membrane</location>
        <topology evidence="7">Multi-pass membrane protein</topology>
    </subcellularLocation>
</comment>
<evidence type="ECO:0000259" key="9">
    <source>
        <dbReference type="Pfam" id="PF00361"/>
    </source>
</evidence>
<evidence type="ECO:0000256" key="7">
    <source>
        <dbReference type="RuleBase" id="RU000320"/>
    </source>
</evidence>
<dbReference type="PRINTS" id="PR01437">
    <property type="entry name" value="NUOXDRDTASE4"/>
</dbReference>
<feature type="transmembrane region" description="Helical" evidence="8">
    <location>
        <begin position="267"/>
        <end position="290"/>
    </location>
</feature>
<dbReference type="InterPro" id="IPR003918">
    <property type="entry name" value="NADH_UbQ_OxRdtase"/>
</dbReference>
<evidence type="ECO:0000256" key="4">
    <source>
        <dbReference type="ARBA" id="ARBA00022989"/>
    </source>
</evidence>
<dbReference type="InterPro" id="IPR001750">
    <property type="entry name" value="ND/Mrp_TM"/>
</dbReference>
<feature type="transmembrane region" description="Helical" evidence="8">
    <location>
        <begin position="31"/>
        <end position="54"/>
    </location>
</feature>
<keyword evidence="11" id="KW-1185">Reference proteome</keyword>
<feature type="transmembrane region" description="Helical" evidence="8">
    <location>
        <begin position="419"/>
        <end position="446"/>
    </location>
</feature>
<evidence type="ECO:0000256" key="2">
    <source>
        <dbReference type="ARBA" id="ARBA00022475"/>
    </source>
</evidence>
<feature type="transmembrane region" description="Helical" evidence="8">
    <location>
        <begin position="107"/>
        <end position="124"/>
    </location>
</feature>
<feature type="transmembrane region" description="Helical" evidence="8">
    <location>
        <begin position="526"/>
        <end position="546"/>
    </location>
</feature>
<evidence type="ECO:0000256" key="8">
    <source>
        <dbReference type="SAM" id="Phobius"/>
    </source>
</evidence>
<dbReference type="GO" id="GO:0042773">
    <property type="term" value="P:ATP synthesis coupled electron transport"/>
    <property type="evidence" value="ECO:0007669"/>
    <property type="project" value="InterPro"/>
</dbReference>
<dbReference type="PANTHER" id="PTHR42682:SF3">
    <property type="entry name" value="FORMATE HYDROGENLYASE SUBUNIT 3-RELATED"/>
    <property type="match status" value="1"/>
</dbReference>
<dbReference type="NCBIfam" id="NF005086">
    <property type="entry name" value="PRK06521.1"/>
    <property type="match status" value="1"/>
</dbReference>
<keyword evidence="6 8" id="KW-0472">Membrane</keyword>
<protein>
    <submittedName>
        <fullName evidence="10">Hydrogenase 4 subunit B</fullName>
    </submittedName>
</protein>
<dbReference type="GO" id="GO:0008137">
    <property type="term" value="F:NADH dehydrogenase (ubiquinone) activity"/>
    <property type="evidence" value="ECO:0007669"/>
    <property type="project" value="InterPro"/>
</dbReference>
<evidence type="ECO:0000256" key="3">
    <source>
        <dbReference type="ARBA" id="ARBA00022692"/>
    </source>
</evidence>
<evidence type="ECO:0000313" key="10">
    <source>
        <dbReference type="EMBL" id="QEX17176.1"/>
    </source>
</evidence>
<dbReference type="PANTHER" id="PTHR42682">
    <property type="entry name" value="HYDROGENASE-4 COMPONENT F"/>
    <property type="match status" value="1"/>
</dbReference>
<dbReference type="RefSeq" id="WP_151177455.1">
    <property type="nucleotide sequence ID" value="NZ_CP042906.1"/>
</dbReference>
<evidence type="ECO:0000256" key="6">
    <source>
        <dbReference type="ARBA" id="ARBA00023136"/>
    </source>
</evidence>
<keyword evidence="5" id="KW-0560">Oxidoreductase</keyword>
<dbReference type="OrthoDB" id="9811798at2"/>
<evidence type="ECO:0000256" key="5">
    <source>
        <dbReference type="ARBA" id="ARBA00023002"/>
    </source>
</evidence>